<dbReference type="InterPro" id="IPR009725">
    <property type="entry name" value="3_dmu_93_MTrfase"/>
</dbReference>
<dbReference type="OrthoDB" id="9806473at2"/>
<dbReference type="PIRSF" id="PIRSF021700">
    <property type="entry name" value="3_dmu_93_MTrfase"/>
    <property type="match status" value="1"/>
</dbReference>
<dbReference type="Proteomes" id="UP000001095">
    <property type="component" value="Unassembled WGS sequence"/>
</dbReference>
<feature type="domain" description="PhnB-like" evidence="1">
    <location>
        <begin position="3"/>
        <end position="117"/>
    </location>
</feature>
<dbReference type="PANTHER" id="PTHR33990">
    <property type="entry name" value="PROTEIN YJDN-RELATED"/>
    <property type="match status" value="1"/>
</dbReference>
<protein>
    <recommendedName>
        <fullName evidence="1">PhnB-like domain-containing protein</fullName>
    </recommendedName>
</protein>
<dbReference type="Pfam" id="PF06983">
    <property type="entry name" value="3-dmu-9_3-mt"/>
    <property type="match status" value="1"/>
</dbReference>
<dbReference type="Gene3D" id="3.10.180.10">
    <property type="entry name" value="2,3-Dihydroxybiphenyl 1,2-Dioxygenase, domain 1"/>
    <property type="match status" value="1"/>
</dbReference>
<dbReference type="SUPFAM" id="SSF54593">
    <property type="entry name" value="Glyoxalase/Bleomycin resistance protein/Dihydroxybiphenyl dioxygenase"/>
    <property type="match status" value="1"/>
</dbReference>
<dbReference type="RefSeq" id="WP_002714545.1">
    <property type="nucleotide sequence ID" value="NZ_KB375281.1"/>
</dbReference>
<evidence type="ECO:0000313" key="2">
    <source>
        <dbReference type="EMBL" id="EKS32698.1"/>
    </source>
</evidence>
<organism evidence="2 3">
    <name type="scientific">Afipia clevelandensis ATCC 49720</name>
    <dbReference type="NCBI Taxonomy" id="883079"/>
    <lineage>
        <taxon>Bacteria</taxon>
        <taxon>Pseudomonadati</taxon>
        <taxon>Pseudomonadota</taxon>
        <taxon>Alphaproteobacteria</taxon>
        <taxon>Hyphomicrobiales</taxon>
        <taxon>Nitrobacteraceae</taxon>
        <taxon>Afipia</taxon>
    </lineage>
</organism>
<sequence>MQTIVPCLFFDGKAEDAVNFYKSVFKSAKVGHISRYGENMPMPKGSVMTAELEIEGQKFLALNGPPMFSFTPAISFMVNCETQQEIDHYWDKLSAGGGETQQCGWLKDRFGISWQIVPKDMPHLMGSASPAQSQKMMEAVMQMTKLDIATLKQAYDKAA</sequence>
<comment type="caution">
    <text evidence="2">The sequence shown here is derived from an EMBL/GenBank/DDBJ whole genome shotgun (WGS) entry which is preliminary data.</text>
</comment>
<dbReference type="AlphaFoldDB" id="K8P2Q0"/>
<accession>K8P2Q0</accession>
<name>K8P2Q0_9BRAD</name>
<dbReference type="EMBL" id="AGWY01000015">
    <property type="protein sequence ID" value="EKS32698.1"/>
    <property type="molecule type" value="Genomic_DNA"/>
</dbReference>
<dbReference type="PATRIC" id="fig|883079.3.peg.3749"/>
<evidence type="ECO:0000259" key="1">
    <source>
        <dbReference type="Pfam" id="PF06983"/>
    </source>
</evidence>
<dbReference type="InterPro" id="IPR029068">
    <property type="entry name" value="Glyas_Bleomycin-R_OHBP_Dase"/>
</dbReference>
<keyword evidence="3" id="KW-1185">Reference proteome</keyword>
<evidence type="ECO:0000313" key="3">
    <source>
        <dbReference type="Proteomes" id="UP000001095"/>
    </source>
</evidence>
<gene>
    <name evidence="2" type="ORF">HMPREF9696_03675</name>
</gene>
<dbReference type="HOGENOM" id="CLU_046006_22_1_5"/>
<reference evidence="2 3" key="1">
    <citation type="submission" date="2012-04" db="EMBL/GenBank/DDBJ databases">
        <title>The Genome Sequence of Afipia clevelandensis ATCC 49720.</title>
        <authorList>
            <consortium name="The Broad Institute Genome Sequencing Platform"/>
            <person name="Earl A."/>
            <person name="Ward D."/>
            <person name="Feldgarden M."/>
            <person name="Gevers D."/>
            <person name="Huys G."/>
            <person name="Walker B."/>
            <person name="Young S.K."/>
            <person name="Zeng Q."/>
            <person name="Gargeya S."/>
            <person name="Fitzgerald M."/>
            <person name="Haas B."/>
            <person name="Abouelleil A."/>
            <person name="Alvarado L."/>
            <person name="Arachchi H.M."/>
            <person name="Berlin A."/>
            <person name="Chapman S.B."/>
            <person name="Goldberg J."/>
            <person name="Griggs A."/>
            <person name="Gujja S."/>
            <person name="Hansen M."/>
            <person name="Howarth C."/>
            <person name="Imamovic A."/>
            <person name="Larimer J."/>
            <person name="McCowen C."/>
            <person name="Montmayeur A."/>
            <person name="Murphy C."/>
            <person name="Neiman D."/>
            <person name="Pearson M."/>
            <person name="Priest M."/>
            <person name="Roberts A."/>
            <person name="Saif S."/>
            <person name="Shea T."/>
            <person name="Sisk P."/>
            <person name="Sykes S."/>
            <person name="Wortman J."/>
            <person name="Nusbaum C."/>
            <person name="Birren B."/>
        </authorList>
    </citation>
    <scope>NUCLEOTIDE SEQUENCE [LARGE SCALE GENOMIC DNA]</scope>
    <source>
        <strain evidence="2 3">ATCC 49720</strain>
    </source>
</reference>
<dbReference type="CDD" id="cd06588">
    <property type="entry name" value="PhnB_like"/>
    <property type="match status" value="1"/>
</dbReference>
<dbReference type="InterPro" id="IPR028973">
    <property type="entry name" value="PhnB-like"/>
</dbReference>
<proteinExistence type="predicted"/>